<dbReference type="AlphaFoldDB" id="A0A1I3P095"/>
<dbReference type="SUPFAM" id="SSF50475">
    <property type="entry name" value="FMN-binding split barrel"/>
    <property type="match status" value="1"/>
</dbReference>
<dbReference type="OMA" id="HEHTDEG"/>
<dbReference type="RefSeq" id="WP_005581569.1">
    <property type="nucleotide sequence ID" value="NZ_FORO01000015.1"/>
</dbReference>
<evidence type="ECO:0008006" key="3">
    <source>
        <dbReference type="Google" id="ProtNLM"/>
    </source>
</evidence>
<organism evidence="1 2">
    <name type="scientific">Natronobacterium gregoryi</name>
    <dbReference type="NCBI Taxonomy" id="44930"/>
    <lineage>
        <taxon>Archaea</taxon>
        <taxon>Methanobacteriati</taxon>
        <taxon>Methanobacteriota</taxon>
        <taxon>Stenosarchaea group</taxon>
        <taxon>Halobacteria</taxon>
        <taxon>Halobacteriales</taxon>
        <taxon>Natrialbaceae</taxon>
        <taxon>Natronobacterium</taxon>
    </lineage>
</organism>
<dbReference type="InterPro" id="IPR012349">
    <property type="entry name" value="Split_barrel_FMN-bd"/>
</dbReference>
<reference evidence="1 2" key="1">
    <citation type="submission" date="2016-10" db="EMBL/GenBank/DDBJ databases">
        <authorList>
            <person name="de Groot N.N."/>
        </authorList>
    </citation>
    <scope>NUCLEOTIDE SEQUENCE [LARGE SCALE GENOMIC DNA]</scope>
    <source>
        <strain evidence="1 2">SP2</strain>
    </source>
</reference>
<evidence type="ECO:0000313" key="2">
    <source>
        <dbReference type="Proteomes" id="UP000182829"/>
    </source>
</evidence>
<protein>
    <recommendedName>
        <fullName evidence="3">Flavin-nucleotide-binding protein-like protein</fullName>
    </recommendedName>
</protein>
<gene>
    <name evidence="1" type="ORF">SAMN05443661_11581</name>
</gene>
<dbReference type="GeneID" id="14207804"/>
<dbReference type="OrthoDB" id="953at2157"/>
<accession>A0A1I3P095</accession>
<proteinExistence type="predicted"/>
<evidence type="ECO:0000313" key="1">
    <source>
        <dbReference type="EMBL" id="SFJ14762.1"/>
    </source>
</evidence>
<dbReference type="InterPro" id="IPR024747">
    <property type="entry name" value="Pyridox_Oxase-rel"/>
</dbReference>
<dbReference type="Proteomes" id="UP000182829">
    <property type="component" value="Unassembled WGS sequence"/>
</dbReference>
<name>A0A1I3P095_9EURY</name>
<dbReference type="Pfam" id="PF12900">
    <property type="entry name" value="Pyridox_ox_2"/>
    <property type="match status" value="1"/>
</dbReference>
<sequence>MRGLRWINLPEAERNEFLGNGGTGVLAFGTGPDESPTAFPVSYGYAAEAERFYFRLSFSSGTSKEDVIDNPVTLTVYDETDEGWRSVVASGPLEPLSDLPEESIEVQQMWAVTIPTIDIFDRPRDEIPFQDFCLDPKAITGRKSVPD</sequence>
<dbReference type="Gene3D" id="2.30.110.10">
    <property type="entry name" value="Electron Transport, Fmn-binding Protein, Chain A"/>
    <property type="match status" value="1"/>
</dbReference>
<dbReference type="EMBL" id="FORO01000015">
    <property type="protein sequence ID" value="SFJ14762.1"/>
    <property type="molecule type" value="Genomic_DNA"/>
</dbReference>